<evidence type="ECO:0000256" key="2">
    <source>
        <dbReference type="SAM" id="Phobius"/>
    </source>
</evidence>
<reference evidence="3 4" key="1">
    <citation type="submission" date="2024-04" db="EMBL/GenBank/DDBJ databases">
        <authorList>
            <person name="Fracassetti M."/>
        </authorList>
    </citation>
    <scope>NUCLEOTIDE SEQUENCE [LARGE SCALE GENOMIC DNA]</scope>
</reference>
<dbReference type="PANTHER" id="PTHR33640">
    <property type="entry name" value="TRANSMEMBRANE PROTEIN"/>
    <property type="match status" value="1"/>
</dbReference>
<name>A0AAV2CJB3_9ROSI</name>
<evidence type="ECO:0000256" key="1">
    <source>
        <dbReference type="SAM" id="MobiDB-lite"/>
    </source>
</evidence>
<feature type="transmembrane region" description="Helical" evidence="2">
    <location>
        <begin position="30"/>
        <end position="47"/>
    </location>
</feature>
<keyword evidence="2" id="KW-0472">Membrane</keyword>
<dbReference type="PANTHER" id="PTHR33640:SF34">
    <property type="entry name" value="PROTEIN, PUTATIVE-RELATED"/>
    <property type="match status" value="1"/>
</dbReference>
<evidence type="ECO:0000313" key="4">
    <source>
        <dbReference type="Proteomes" id="UP001497516"/>
    </source>
</evidence>
<feature type="transmembrane region" description="Helical" evidence="2">
    <location>
        <begin position="59"/>
        <end position="82"/>
    </location>
</feature>
<feature type="compositionally biased region" description="Pro residues" evidence="1">
    <location>
        <begin position="139"/>
        <end position="148"/>
    </location>
</feature>
<accession>A0AAV2CJB3</accession>
<gene>
    <name evidence="3" type="ORF">LTRI10_LOCUS3554</name>
</gene>
<keyword evidence="4" id="KW-1185">Reference proteome</keyword>
<evidence type="ECO:0000313" key="3">
    <source>
        <dbReference type="EMBL" id="CAL1355820.1"/>
    </source>
</evidence>
<dbReference type="AlphaFoldDB" id="A0AAV2CJB3"/>
<dbReference type="Proteomes" id="UP001497516">
    <property type="component" value="Chromosome 1"/>
</dbReference>
<sequence>MAFTSSDDTFYSLKAEKADAIRKFHQQQNLFYFGRLLAASLLLLWSFKTLPFLTQMASAYVSVFGQQLCAFLVANAIVVFVYHFSTAAANNTIAAAVAVNSPSSPSPSSFRSDVCDEYVSLSSESRRRPALDGDVVDELPPPVEILPPPEDHAAAGSDLALTEAAAAGDGSTERRHRRTRSVVVASTTATEGGGNTDRHYKAFNAQNCEKKELRRSETVVVKARTPAAAASAAALGKSLSFNQARKSIEEMNNDEFNMTVESFIATKKRLLRDENIALFETDYDRRHVFAVAACPR</sequence>
<keyword evidence="2" id="KW-1133">Transmembrane helix</keyword>
<protein>
    <submittedName>
        <fullName evidence="3">Uncharacterized protein</fullName>
    </submittedName>
</protein>
<organism evidence="3 4">
    <name type="scientific">Linum trigynum</name>
    <dbReference type="NCBI Taxonomy" id="586398"/>
    <lineage>
        <taxon>Eukaryota</taxon>
        <taxon>Viridiplantae</taxon>
        <taxon>Streptophyta</taxon>
        <taxon>Embryophyta</taxon>
        <taxon>Tracheophyta</taxon>
        <taxon>Spermatophyta</taxon>
        <taxon>Magnoliopsida</taxon>
        <taxon>eudicotyledons</taxon>
        <taxon>Gunneridae</taxon>
        <taxon>Pentapetalae</taxon>
        <taxon>rosids</taxon>
        <taxon>fabids</taxon>
        <taxon>Malpighiales</taxon>
        <taxon>Linaceae</taxon>
        <taxon>Linum</taxon>
    </lineage>
</organism>
<dbReference type="EMBL" id="OZ034813">
    <property type="protein sequence ID" value="CAL1355820.1"/>
    <property type="molecule type" value="Genomic_DNA"/>
</dbReference>
<proteinExistence type="predicted"/>
<feature type="region of interest" description="Disordered" evidence="1">
    <location>
        <begin position="125"/>
        <end position="154"/>
    </location>
</feature>
<keyword evidence="2" id="KW-0812">Transmembrane</keyword>